<dbReference type="Pfam" id="PF00226">
    <property type="entry name" value="DnaJ"/>
    <property type="match status" value="1"/>
</dbReference>
<gene>
    <name evidence="4" type="ORF">PY00038</name>
</gene>
<feature type="compositionally biased region" description="Basic and acidic residues" evidence="2">
    <location>
        <begin position="35"/>
        <end position="73"/>
    </location>
</feature>
<evidence type="ECO:0000313" key="5">
    <source>
        <dbReference type="Proteomes" id="UP000008553"/>
    </source>
</evidence>
<accession>Q7RTF6</accession>
<proteinExistence type="predicted"/>
<dbReference type="PANTHER" id="PTHR46620">
    <property type="entry name" value="J DOMAIN-CONTAINING PROTEIN SPF31"/>
    <property type="match status" value="1"/>
</dbReference>
<dbReference type="InParanoid" id="Q7RTF6"/>
<evidence type="ECO:0000259" key="3">
    <source>
        <dbReference type="PROSITE" id="PS50076"/>
    </source>
</evidence>
<evidence type="ECO:0000313" key="4">
    <source>
        <dbReference type="EMBL" id="EAA22007.1"/>
    </source>
</evidence>
<dbReference type="CDD" id="cd06257">
    <property type="entry name" value="DnaJ"/>
    <property type="match status" value="1"/>
</dbReference>
<dbReference type="PANTHER" id="PTHR46620:SF1">
    <property type="entry name" value="J DOMAIN-CONTAINING PROTEIN SPF31"/>
    <property type="match status" value="1"/>
</dbReference>
<dbReference type="PRINTS" id="PR00625">
    <property type="entry name" value="JDOMAIN"/>
</dbReference>
<evidence type="ECO:0000256" key="2">
    <source>
        <dbReference type="SAM" id="MobiDB-lite"/>
    </source>
</evidence>
<dbReference type="Proteomes" id="UP000008553">
    <property type="component" value="Unassembled WGS sequence"/>
</dbReference>
<keyword evidence="5" id="KW-1185">Reference proteome</keyword>
<feature type="domain" description="J" evidence="3">
    <location>
        <begin position="131"/>
        <end position="195"/>
    </location>
</feature>
<organism evidence="4 5">
    <name type="scientific">Plasmodium yoelii yoelii</name>
    <dbReference type="NCBI Taxonomy" id="73239"/>
    <lineage>
        <taxon>Eukaryota</taxon>
        <taxon>Sar</taxon>
        <taxon>Alveolata</taxon>
        <taxon>Apicomplexa</taxon>
        <taxon>Aconoidasida</taxon>
        <taxon>Haemosporida</taxon>
        <taxon>Plasmodiidae</taxon>
        <taxon>Plasmodium</taxon>
        <taxon>Plasmodium (Vinckeia)</taxon>
    </lineage>
</organism>
<feature type="region of interest" description="Disordered" evidence="2">
    <location>
        <begin position="1"/>
        <end position="82"/>
    </location>
</feature>
<dbReference type="Gene3D" id="1.10.287.110">
    <property type="entry name" value="DnaJ domain"/>
    <property type="match status" value="1"/>
</dbReference>
<dbReference type="PaxDb" id="73239-Q7RTF6"/>
<dbReference type="EMBL" id="AABL01000007">
    <property type="protein sequence ID" value="EAA22007.1"/>
    <property type="molecule type" value="Genomic_DNA"/>
</dbReference>
<name>Q7RTF6_PLAYO</name>
<feature type="compositionally biased region" description="Basic and acidic residues" evidence="2">
    <location>
        <begin position="1"/>
        <end position="27"/>
    </location>
</feature>
<dbReference type="AlphaFoldDB" id="Q7RTF6"/>
<evidence type="ECO:0000256" key="1">
    <source>
        <dbReference type="SAM" id="Coils"/>
    </source>
</evidence>
<reference evidence="4 5" key="1">
    <citation type="journal article" date="2002" name="Nature">
        <title>Genome sequence and comparative analysis of the model rodent malaria parasite Plasmodium yoelii yoelii.</title>
        <authorList>
            <person name="Carlton J.M."/>
            <person name="Angiuoli S.V."/>
            <person name="Suh B.B."/>
            <person name="Kooij T.W."/>
            <person name="Pertea M."/>
            <person name="Silva J.C."/>
            <person name="Ermolaeva M.D."/>
            <person name="Allen J.E."/>
            <person name="Selengut J.D."/>
            <person name="Koo H.L."/>
            <person name="Peterson J.D."/>
            <person name="Pop M."/>
            <person name="Kosack D.S."/>
            <person name="Shumway M.F."/>
            <person name="Bidwell S.L."/>
            <person name="Shallom S.J."/>
            <person name="van Aken S.E."/>
            <person name="Riedmuller S.B."/>
            <person name="Feldblyum T.V."/>
            <person name="Cho J.K."/>
            <person name="Quackenbush J."/>
            <person name="Sedegah M."/>
            <person name="Shoaibi A."/>
            <person name="Cummings L.M."/>
            <person name="Florens L."/>
            <person name="Yates J.R."/>
            <person name="Raine J.D."/>
            <person name="Sinden R.E."/>
            <person name="Harris M.A."/>
            <person name="Cunningham D.A."/>
            <person name="Preiser P.R."/>
            <person name="Bergman L.W."/>
            <person name="Vaidya A.B."/>
            <person name="van Lin L.H."/>
            <person name="Janse C.J."/>
            <person name="Waters A.P."/>
            <person name="Smith H.O."/>
            <person name="White O.R."/>
            <person name="Salzberg S.L."/>
            <person name="Venter J.C."/>
            <person name="Fraser C.M."/>
            <person name="Hoffman S.L."/>
            <person name="Gardner M.J."/>
            <person name="Carucci D.J."/>
        </authorList>
    </citation>
    <scope>NUCLEOTIDE SEQUENCE [LARGE SCALE GENOMIC DNA]</scope>
    <source>
        <strain evidence="4 5">17XNL</strain>
    </source>
</reference>
<protein>
    <submittedName>
        <fullName evidence="4">SPF31, putative</fullName>
    </submittedName>
</protein>
<dbReference type="InterPro" id="IPR036869">
    <property type="entry name" value="J_dom_sf"/>
</dbReference>
<dbReference type="STRING" id="73239.Q7RTF6"/>
<feature type="coiled-coil region" evidence="1">
    <location>
        <begin position="263"/>
        <end position="290"/>
    </location>
</feature>
<dbReference type="SUPFAM" id="SSF46565">
    <property type="entry name" value="Chaperone J-domain"/>
    <property type="match status" value="1"/>
</dbReference>
<keyword evidence="1" id="KW-0175">Coiled coil</keyword>
<dbReference type="SMART" id="SM00271">
    <property type="entry name" value="DnaJ"/>
    <property type="match status" value="1"/>
</dbReference>
<dbReference type="PROSITE" id="PS50076">
    <property type="entry name" value="DNAJ_2"/>
    <property type="match status" value="1"/>
</dbReference>
<comment type="caution">
    <text evidence="4">The sequence shown here is derived from an EMBL/GenBank/DDBJ whole genome shotgun (WGS) entry which is preliminary data.</text>
</comment>
<dbReference type="InterPro" id="IPR001623">
    <property type="entry name" value="DnaJ_domain"/>
</dbReference>
<sequence length="367" mass="44110">MNEKEDIENKIQNEVPKLNKIDMENQTKESNLNAESEKHDEERNEKHDEERNEKHDEERNEKHDEERNEKPASNDEGDNINDSQLDELFEDFLKDVESISSNQNIPKETNKLKKEDAEKEINRILSNKNSSPFEILGIHQNINLDIIKNRYRQLSILIHPDKCKLEKANEAFHILNTAYEDLKRDDIKEQYKSVYEVAKKNIVKKLNLKKKKNDINEYLNIEEEEYEITKEIQQLINEECEVLLKKQKEKFEYAQKCKLANLKYVQEKEEERLREELKKEEEQKLWAERRDERVNSWKSYKNENIKNEKEFHLYKNINKKKEERTEEEQEQIKKMSIKSNGKTIHIRSEGKIDQFAFLISTMTNIGI</sequence>